<keyword evidence="1 3" id="KW-0378">Hydrolase</keyword>
<dbReference type="EMBL" id="BAABBX010000017">
    <property type="protein sequence ID" value="GAA4194668.1"/>
    <property type="molecule type" value="Genomic_DNA"/>
</dbReference>
<name>A0ABP8B019_9MICO</name>
<dbReference type="InterPro" id="IPR017853">
    <property type="entry name" value="GH"/>
</dbReference>
<evidence type="ECO:0000259" key="5">
    <source>
        <dbReference type="Pfam" id="PF00150"/>
    </source>
</evidence>
<protein>
    <recommendedName>
        <fullName evidence="5">Glycoside hydrolase family 5 domain-containing protein</fullName>
    </recommendedName>
</protein>
<feature type="domain" description="Glycoside hydrolase family 5" evidence="5">
    <location>
        <begin position="99"/>
        <end position="356"/>
    </location>
</feature>
<dbReference type="InterPro" id="IPR050386">
    <property type="entry name" value="Glycosyl_hydrolase_5"/>
</dbReference>
<gene>
    <name evidence="6" type="ORF">GCM10022288_30390</name>
</gene>
<sequence length="494" mass="55849">MFRSVHDSEVIGMSSAHSPARPPHFVRTEGARLLDGYGEPIRFTGVCVGGWLNMENFITGYAANETLMREKVAAVIGADRAARFFERLLTAFYGEADATFLGSLGMTLIRIPVNYHHFESDDRPLEILPTAFEHLDRAIEASGRHGVYSLIDLHALPGSQNHHWHSDNDTHQAQLWRHPHFQDRVVNIWKAIAEHYKGNTWVAGYNLMNEPADETRRVVGPLYRRLFDAVREIDPDHTVFLDGNTYSTEFDMFDPADPWPNTVYSVHDYVASGLGRGGDYPGETDGVYIDRDYARRKFLQRSAYARASGTPIMVGEFAPIYTGDEHVDAMRRRILADQLDLYREFDVSWTSWMYKDLGRQGLVSVAPESPYRQRFDAFVAKKNRLAADQWGSDRLGGEGVREVSEAVQALVAREFPNWNPYPWGRFDTVSTVLNNLLFAQPLAEEYAELFRGLSDDELDALADSFAFEQCVVRESLRDQLVAGGDRAPSSAARA</sequence>
<evidence type="ECO:0000256" key="3">
    <source>
        <dbReference type="RuleBase" id="RU361153"/>
    </source>
</evidence>
<keyword evidence="7" id="KW-1185">Reference proteome</keyword>
<dbReference type="Gene3D" id="3.20.20.80">
    <property type="entry name" value="Glycosidases"/>
    <property type="match status" value="1"/>
</dbReference>
<dbReference type="Pfam" id="PF00150">
    <property type="entry name" value="Cellulase"/>
    <property type="match status" value="1"/>
</dbReference>
<accession>A0ABP8B019</accession>
<reference evidence="7" key="1">
    <citation type="journal article" date="2019" name="Int. J. Syst. Evol. Microbiol.">
        <title>The Global Catalogue of Microorganisms (GCM) 10K type strain sequencing project: providing services to taxonomists for standard genome sequencing and annotation.</title>
        <authorList>
            <consortium name="The Broad Institute Genomics Platform"/>
            <consortium name="The Broad Institute Genome Sequencing Center for Infectious Disease"/>
            <person name="Wu L."/>
            <person name="Ma J."/>
        </authorList>
    </citation>
    <scope>NUCLEOTIDE SEQUENCE [LARGE SCALE GENOMIC DNA]</scope>
    <source>
        <strain evidence="7">JCM 17593</strain>
    </source>
</reference>
<dbReference type="SUPFAM" id="SSF51445">
    <property type="entry name" value="(Trans)glycosidases"/>
    <property type="match status" value="1"/>
</dbReference>
<evidence type="ECO:0000256" key="2">
    <source>
        <dbReference type="ARBA" id="ARBA00023295"/>
    </source>
</evidence>
<dbReference type="InterPro" id="IPR001547">
    <property type="entry name" value="Glyco_hydro_5"/>
</dbReference>
<comment type="similarity">
    <text evidence="3">Belongs to the glycosyl hydrolase 5 (cellulase A) family.</text>
</comment>
<evidence type="ECO:0000313" key="6">
    <source>
        <dbReference type="EMBL" id="GAA4194668.1"/>
    </source>
</evidence>
<dbReference type="PANTHER" id="PTHR31297:SF13">
    <property type="entry name" value="PUTATIVE-RELATED"/>
    <property type="match status" value="1"/>
</dbReference>
<evidence type="ECO:0000256" key="4">
    <source>
        <dbReference type="SAM" id="MobiDB-lite"/>
    </source>
</evidence>
<organism evidence="6 7">
    <name type="scientific">Gryllotalpicola kribbensis</name>
    <dbReference type="NCBI Taxonomy" id="993084"/>
    <lineage>
        <taxon>Bacteria</taxon>
        <taxon>Bacillati</taxon>
        <taxon>Actinomycetota</taxon>
        <taxon>Actinomycetes</taxon>
        <taxon>Micrococcales</taxon>
        <taxon>Microbacteriaceae</taxon>
        <taxon>Gryllotalpicola</taxon>
    </lineage>
</organism>
<dbReference type="PANTHER" id="PTHR31297">
    <property type="entry name" value="GLUCAN ENDO-1,6-BETA-GLUCOSIDASE B"/>
    <property type="match status" value="1"/>
</dbReference>
<evidence type="ECO:0000313" key="7">
    <source>
        <dbReference type="Proteomes" id="UP001500213"/>
    </source>
</evidence>
<comment type="caution">
    <text evidence="6">The sequence shown here is derived from an EMBL/GenBank/DDBJ whole genome shotgun (WGS) entry which is preliminary data.</text>
</comment>
<proteinExistence type="inferred from homology"/>
<keyword evidence="2 3" id="KW-0326">Glycosidase</keyword>
<evidence type="ECO:0000256" key="1">
    <source>
        <dbReference type="ARBA" id="ARBA00022801"/>
    </source>
</evidence>
<dbReference type="Proteomes" id="UP001500213">
    <property type="component" value="Unassembled WGS sequence"/>
</dbReference>
<feature type="region of interest" description="Disordered" evidence="4">
    <location>
        <begin position="1"/>
        <end position="23"/>
    </location>
</feature>